<comment type="caution">
    <text evidence="1">The sequence shown here is derived from an EMBL/GenBank/DDBJ whole genome shotgun (WGS) entry which is preliminary data.</text>
</comment>
<gene>
    <name evidence="1" type="ORF">DHETER_LOCUS13705</name>
</gene>
<name>A0ACA9Q4J2_9GLOM</name>
<organism evidence="1 2">
    <name type="scientific">Dentiscutata heterogama</name>
    <dbReference type="NCBI Taxonomy" id="1316150"/>
    <lineage>
        <taxon>Eukaryota</taxon>
        <taxon>Fungi</taxon>
        <taxon>Fungi incertae sedis</taxon>
        <taxon>Mucoromycota</taxon>
        <taxon>Glomeromycotina</taxon>
        <taxon>Glomeromycetes</taxon>
        <taxon>Diversisporales</taxon>
        <taxon>Gigasporaceae</taxon>
        <taxon>Dentiscutata</taxon>
    </lineage>
</organism>
<dbReference type="EMBL" id="CAJVPU010038661">
    <property type="protein sequence ID" value="CAG8735380.1"/>
    <property type="molecule type" value="Genomic_DNA"/>
</dbReference>
<protein>
    <submittedName>
        <fullName evidence="1">10168_t:CDS:1</fullName>
    </submittedName>
</protein>
<evidence type="ECO:0000313" key="2">
    <source>
        <dbReference type="Proteomes" id="UP000789702"/>
    </source>
</evidence>
<reference evidence="1" key="1">
    <citation type="submission" date="2021-06" db="EMBL/GenBank/DDBJ databases">
        <authorList>
            <person name="Kallberg Y."/>
            <person name="Tangrot J."/>
            <person name="Rosling A."/>
        </authorList>
    </citation>
    <scope>NUCLEOTIDE SEQUENCE</scope>
    <source>
        <strain evidence="1">IL203A</strain>
    </source>
</reference>
<sequence>MMISDILSVFAKPITPLDTQNIKVVIVDNDGNERKSIILNELDKQASLTDTRKKLSLNDEILMSRQNSYFWNDNFKNRILSQDDENNCTLQDILIPKTDYYNLNVAVDSSKPNFLEISKRLQLNKGRKTRDNSENTYVTANKSAFTINNPHMVNVNLQSKFERVHYRGMEEYIKTCYELGSVRLSRKDLTPTEGYIRAIEEALDE</sequence>
<dbReference type="Proteomes" id="UP000789702">
    <property type="component" value="Unassembled WGS sequence"/>
</dbReference>
<proteinExistence type="predicted"/>
<keyword evidence="2" id="KW-1185">Reference proteome</keyword>
<evidence type="ECO:0000313" key="1">
    <source>
        <dbReference type="EMBL" id="CAG8735380.1"/>
    </source>
</evidence>
<accession>A0ACA9Q4J2</accession>
<feature type="non-terminal residue" evidence="1">
    <location>
        <position position="205"/>
    </location>
</feature>